<dbReference type="PATRIC" id="fig|1605367.3.peg.1273"/>
<sequence>MKKLIYRYMFLLTVVIPVHGQTLEEYLLMAAENNPDIQAAHSEFNAALQRIAQVNALPDPTVSLGVFVSPIETRVGAQRARLSLNQMFPWFGTLKAREEAAGLMAQAKFGEINVLKNDLFLALKQNYFPLAEIKEHIRISEENLEILQTYKLLSTAKYSNGKVPLSDVLRVDIMIENLRTEISLLRENIKPYEVNINRLLNRSDSLSIHIEPRFTQGLTGIDSEPIEDLVDRNPSLLLVDAKIEAEKANENLAKLRYKPNLGVGLDYAMISKRKEVEMAQNGKDVLMPMVSISLPIFKKKNAAYVEESKLMQMSLSQKREGIENKLKGSYAMAFFELEKALELFQHYQNQIEKNQRIQNLLYTAYANSGENFEEVLRIQQETLRYEMAKASATKNYYLSLAKLESLTASDL</sequence>
<dbReference type="RefSeq" id="WP_055152008.1">
    <property type="nucleotide sequence ID" value="NZ_JXSZ01000017.1"/>
</dbReference>
<dbReference type="PANTHER" id="PTHR30203">
    <property type="entry name" value="OUTER MEMBRANE CATION EFFLUX PROTEIN"/>
    <property type="match status" value="1"/>
</dbReference>
<dbReference type="GO" id="GO:0015562">
    <property type="term" value="F:efflux transmembrane transporter activity"/>
    <property type="evidence" value="ECO:0007669"/>
    <property type="project" value="InterPro"/>
</dbReference>
<dbReference type="Gene3D" id="1.20.1600.10">
    <property type="entry name" value="Outer membrane efflux proteins (OEP)"/>
    <property type="match status" value="1"/>
</dbReference>
<dbReference type="AlphaFoldDB" id="A0A0P7BMN1"/>
<organism evidence="2 3">
    <name type="scientific">Jiulongibacter sediminis</name>
    <dbReference type="NCBI Taxonomy" id="1605367"/>
    <lineage>
        <taxon>Bacteria</taxon>
        <taxon>Pseudomonadati</taxon>
        <taxon>Bacteroidota</taxon>
        <taxon>Cytophagia</taxon>
        <taxon>Cytophagales</taxon>
        <taxon>Leadbetterellaceae</taxon>
        <taxon>Jiulongibacter</taxon>
    </lineage>
</organism>
<comment type="caution">
    <text evidence="2">The sequence shown here is derived from an EMBL/GenBank/DDBJ whole genome shotgun (WGS) entry which is preliminary data.</text>
</comment>
<name>A0A0P7BMN1_9BACT</name>
<evidence type="ECO:0000313" key="3">
    <source>
        <dbReference type="Proteomes" id="UP000050454"/>
    </source>
</evidence>
<protein>
    <recommendedName>
        <fullName evidence="4">Transporter</fullName>
    </recommendedName>
</protein>
<evidence type="ECO:0000256" key="1">
    <source>
        <dbReference type="ARBA" id="ARBA00007613"/>
    </source>
</evidence>
<gene>
    <name evidence="2" type="ORF">AFM12_19165</name>
</gene>
<dbReference type="Proteomes" id="UP000050454">
    <property type="component" value="Unassembled WGS sequence"/>
</dbReference>
<dbReference type="STRING" id="1605367.AFM12_19165"/>
<proteinExistence type="inferred from homology"/>
<accession>A0A0P7BMN1</accession>
<dbReference type="EMBL" id="LGTQ01000017">
    <property type="protein sequence ID" value="KPM46579.1"/>
    <property type="molecule type" value="Genomic_DNA"/>
</dbReference>
<dbReference type="SUPFAM" id="SSF56954">
    <property type="entry name" value="Outer membrane efflux proteins (OEP)"/>
    <property type="match status" value="1"/>
</dbReference>
<dbReference type="OrthoDB" id="1680428at2"/>
<reference evidence="2 3" key="1">
    <citation type="submission" date="2015-07" db="EMBL/GenBank/DDBJ databases">
        <title>The draft genome sequence of Leadbetterella sp. JN14-9.</title>
        <authorList>
            <person name="Liu Y."/>
            <person name="Du J."/>
            <person name="Shao Z."/>
        </authorList>
    </citation>
    <scope>NUCLEOTIDE SEQUENCE [LARGE SCALE GENOMIC DNA]</scope>
    <source>
        <strain evidence="2 3">JN14-9</strain>
    </source>
</reference>
<dbReference type="InterPro" id="IPR010131">
    <property type="entry name" value="MdtP/NodT-like"/>
</dbReference>
<dbReference type="Pfam" id="PF02321">
    <property type="entry name" value="OEP"/>
    <property type="match status" value="1"/>
</dbReference>
<evidence type="ECO:0008006" key="4">
    <source>
        <dbReference type="Google" id="ProtNLM"/>
    </source>
</evidence>
<dbReference type="InterPro" id="IPR003423">
    <property type="entry name" value="OMP_efflux"/>
</dbReference>
<evidence type="ECO:0000313" key="2">
    <source>
        <dbReference type="EMBL" id="KPM46579.1"/>
    </source>
</evidence>
<keyword evidence="3" id="KW-1185">Reference proteome</keyword>
<comment type="similarity">
    <text evidence="1">Belongs to the outer membrane factor (OMF) (TC 1.B.17) family.</text>
</comment>